<dbReference type="EnsemblPlants" id="KQK88247">
    <property type="protein sequence ID" value="KQK88247"/>
    <property type="gene ID" value="SETIT_040516mg"/>
</dbReference>
<dbReference type="Gramene" id="KQK88247">
    <property type="protein sequence ID" value="KQK88247"/>
    <property type="gene ID" value="SETIT_040516mg"/>
</dbReference>
<organism evidence="1 2">
    <name type="scientific">Setaria italica</name>
    <name type="common">Foxtail millet</name>
    <name type="synonym">Panicum italicum</name>
    <dbReference type="NCBI Taxonomy" id="4555"/>
    <lineage>
        <taxon>Eukaryota</taxon>
        <taxon>Viridiplantae</taxon>
        <taxon>Streptophyta</taxon>
        <taxon>Embryophyta</taxon>
        <taxon>Tracheophyta</taxon>
        <taxon>Spermatophyta</taxon>
        <taxon>Magnoliopsida</taxon>
        <taxon>Liliopsida</taxon>
        <taxon>Poales</taxon>
        <taxon>Poaceae</taxon>
        <taxon>PACMAD clade</taxon>
        <taxon>Panicoideae</taxon>
        <taxon>Panicodae</taxon>
        <taxon>Paniceae</taxon>
        <taxon>Cenchrinae</taxon>
        <taxon>Setaria</taxon>
    </lineage>
</organism>
<sequence>MTGAWMCITPSGKISLNDPGIDLNGEFYILGVHMVDVISYLETIPNLILNLPSVANLRGQHCSITCTNQRYFCGKSIKIN</sequence>
<proteinExistence type="predicted"/>
<evidence type="ECO:0000313" key="2">
    <source>
        <dbReference type="Proteomes" id="UP000004995"/>
    </source>
</evidence>
<reference evidence="1" key="2">
    <citation type="submission" date="2018-08" db="UniProtKB">
        <authorList>
            <consortium name="EnsemblPlants"/>
        </authorList>
    </citation>
    <scope>IDENTIFICATION</scope>
    <source>
        <strain evidence="1">Yugu1</strain>
    </source>
</reference>
<protein>
    <submittedName>
        <fullName evidence="1">Uncharacterized protein</fullName>
    </submittedName>
</protein>
<dbReference type="HOGENOM" id="CLU_2594359_0_0_1"/>
<name>K4ANL9_SETIT</name>
<keyword evidence="2" id="KW-1185">Reference proteome</keyword>
<reference evidence="2" key="1">
    <citation type="journal article" date="2012" name="Nat. Biotechnol.">
        <title>Reference genome sequence of the model plant Setaria.</title>
        <authorList>
            <person name="Bennetzen J.L."/>
            <person name="Schmutz J."/>
            <person name="Wang H."/>
            <person name="Percifield R."/>
            <person name="Hawkins J."/>
            <person name="Pontaroli A.C."/>
            <person name="Estep M."/>
            <person name="Feng L."/>
            <person name="Vaughn J.N."/>
            <person name="Grimwood J."/>
            <person name="Jenkins J."/>
            <person name="Barry K."/>
            <person name="Lindquist E."/>
            <person name="Hellsten U."/>
            <person name="Deshpande S."/>
            <person name="Wang X."/>
            <person name="Wu X."/>
            <person name="Mitros T."/>
            <person name="Triplett J."/>
            <person name="Yang X."/>
            <person name="Ye C.Y."/>
            <person name="Mauro-Herrera M."/>
            <person name="Wang L."/>
            <person name="Li P."/>
            <person name="Sharma M."/>
            <person name="Sharma R."/>
            <person name="Ronald P.C."/>
            <person name="Panaud O."/>
            <person name="Kellogg E.A."/>
            <person name="Brutnell T.P."/>
            <person name="Doust A.N."/>
            <person name="Tuskan G.A."/>
            <person name="Rokhsar D."/>
            <person name="Devos K.M."/>
        </authorList>
    </citation>
    <scope>NUCLEOTIDE SEQUENCE [LARGE SCALE GENOMIC DNA]</scope>
    <source>
        <strain evidence="2">cv. Yugu1</strain>
    </source>
</reference>
<dbReference type="AlphaFoldDB" id="K4ANL9"/>
<dbReference type="InParanoid" id="K4ANL9"/>
<dbReference type="Proteomes" id="UP000004995">
    <property type="component" value="Unassembled WGS sequence"/>
</dbReference>
<dbReference type="EMBL" id="AGNK02005503">
    <property type="status" value="NOT_ANNOTATED_CDS"/>
    <property type="molecule type" value="Genomic_DNA"/>
</dbReference>
<evidence type="ECO:0000313" key="1">
    <source>
        <dbReference type="EnsemblPlants" id="KQK88247"/>
    </source>
</evidence>
<accession>K4ANL9</accession>